<dbReference type="Proteomes" id="UP000499080">
    <property type="component" value="Unassembled WGS sequence"/>
</dbReference>
<name>A0A4Y2MFZ8_ARAVE</name>
<dbReference type="AlphaFoldDB" id="A0A4Y2MFZ8"/>
<proteinExistence type="predicted"/>
<sequence length="141" mass="15560">MDDTSTKDSGTQTDEIFEFVIKINASTSTHDSLNPFLNQPDTGNNPSINAMNDSRNLMAPTAKDSASVSTIDEALALWKPYAQSKMCSNINNPFLNPFFDLLVLEDPLALFDEASEDDQTACSNWVARHQDLFLAQTDPDP</sequence>
<comment type="caution">
    <text evidence="1">The sequence shown here is derived from an EMBL/GenBank/DDBJ whole genome shotgun (WGS) entry which is preliminary data.</text>
</comment>
<protein>
    <submittedName>
        <fullName evidence="1">Uncharacterized protein</fullName>
    </submittedName>
</protein>
<reference evidence="1 2" key="1">
    <citation type="journal article" date="2019" name="Sci. Rep.">
        <title>Orb-weaving spider Araneus ventricosus genome elucidates the spidroin gene catalogue.</title>
        <authorList>
            <person name="Kono N."/>
            <person name="Nakamura H."/>
            <person name="Ohtoshi R."/>
            <person name="Moran D.A.P."/>
            <person name="Shinohara A."/>
            <person name="Yoshida Y."/>
            <person name="Fujiwara M."/>
            <person name="Mori M."/>
            <person name="Tomita M."/>
            <person name="Arakawa K."/>
        </authorList>
    </citation>
    <scope>NUCLEOTIDE SEQUENCE [LARGE SCALE GENOMIC DNA]</scope>
</reference>
<organism evidence="1 2">
    <name type="scientific">Araneus ventricosus</name>
    <name type="common">Orbweaver spider</name>
    <name type="synonym">Epeira ventricosa</name>
    <dbReference type="NCBI Taxonomy" id="182803"/>
    <lineage>
        <taxon>Eukaryota</taxon>
        <taxon>Metazoa</taxon>
        <taxon>Ecdysozoa</taxon>
        <taxon>Arthropoda</taxon>
        <taxon>Chelicerata</taxon>
        <taxon>Arachnida</taxon>
        <taxon>Araneae</taxon>
        <taxon>Araneomorphae</taxon>
        <taxon>Entelegynae</taxon>
        <taxon>Araneoidea</taxon>
        <taxon>Araneidae</taxon>
        <taxon>Araneus</taxon>
    </lineage>
</organism>
<accession>A0A4Y2MFZ8</accession>
<gene>
    <name evidence="1" type="ORF">AVEN_73003_1</name>
</gene>
<evidence type="ECO:0000313" key="1">
    <source>
        <dbReference type="EMBL" id="GBN24576.1"/>
    </source>
</evidence>
<keyword evidence="2" id="KW-1185">Reference proteome</keyword>
<dbReference type="EMBL" id="BGPR01007141">
    <property type="protein sequence ID" value="GBN24576.1"/>
    <property type="molecule type" value="Genomic_DNA"/>
</dbReference>
<evidence type="ECO:0000313" key="2">
    <source>
        <dbReference type="Proteomes" id="UP000499080"/>
    </source>
</evidence>